<dbReference type="CDD" id="cd21157">
    <property type="entry name" value="PUA_G5K"/>
    <property type="match status" value="1"/>
</dbReference>
<dbReference type="GO" id="GO:0005829">
    <property type="term" value="C:cytosol"/>
    <property type="evidence" value="ECO:0007669"/>
    <property type="project" value="TreeGrafter"/>
</dbReference>
<dbReference type="PIRSF" id="PIRSF000729">
    <property type="entry name" value="GK"/>
    <property type="match status" value="1"/>
</dbReference>
<dbReference type="PROSITE" id="PS50890">
    <property type="entry name" value="PUA"/>
    <property type="match status" value="1"/>
</dbReference>
<dbReference type="NCBIfam" id="TIGR01027">
    <property type="entry name" value="proB"/>
    <property type="match status" value="1"/>
</dbReference>
<dbReference type="GO" id="GO:0055129">
    <property type="term" value="P:L-proline biosynthetic process"/>
    <property type="evidence" value="ECO:0007669"/>
    <property type="project" value="UniProtKB-UniRule"/>
</dbReference>
<dbReference type="Pfam" id="PF00696">
    <property type="entry name" value="AA_kinase"/>
    <property type="match status" value="1"/>
</dbReference>
<evidence type="ECO:0000313" key="10">
    <source>
        <dbReference type="EMBL" id="TDQ42191.1"/>
    </source>
</evidence>
<evidence type="ECO:0000256" key="2">
    <source>
        <dbReference type="ARBA" id="ARBA00022605"/>
    </source>
</evidence>
<dbReference type="PRINTS" id="PR00474">
    <property type="entry name" value="GLU5KINASE"/>
</dbReference>
<dbReference type="SMART" id="SM00359">
    <property type="entry name" value="PUA"/>
    <property type="match status" value="1"/>
</dbReference>
<dbReference type="Gene3D" id="3.40.1160.10">
    <property type="entry name" value="Acetylglutamate kinase-like"/>
    <property type="match status" value="1"/>
</dbReference>
<dbReference type="InterPro" id="IPR036974">
    <property type="entry name" value="PUA_sf"/>
</dbReference>
<dbReference type="PROSITE" id="PS00902">
    <property type="entry name" value="GLUTAMATE_5_KINASE"/>
    <property type="match status" value="1"/>
</dbReference>
<feature type="domain" description="PUA" evidence="9">
    <location>
        <begin position="277"/>
        <end position="352"/>
    </location>
</feature>
<dbReference type="InterPro" id="IPR041739">
    <property type="entry name" value="G5K_ProB"/>
</dbReference>
<evidence type="ECO:0000256" key="4">
    <source>
        <dbReference type="ARBA" id="ARBA00022679"/>
    </source>
</evidence>
<keyword evidence="11" id="KW-1185">Reference proteome</keyword>
<dbReference type="InterPro" id="IPR015947">
    <property type="entry name" value="PUA-like_sf"/>
</dbReference>
<evidence type="ECO:0000256" key="6">
    <source>
        <dbReference type="ARBA" id="ARBA00022777"/>
    </source>
</evidence>
<reference evidence="10 11" key="1">
    <citation type="submission" date="2019-03" db="EMBL/GenBank/DDBJ databases">
        <title>Genomic Encyclopedia of Type Strains, Phase IV (KMG-IV): sequencing the most valuable type-strain genomes for metagenomic binning, comparative biology and taxonomic classification.</title>
        <authorList>
            <person name="Goeker M."/>
        </authorList>
    </citation>
    <scope>NUCLEOTIDE SEQUENCE [LARGE SCALE GENOMIC DNA]</scope>
    <source>
        <strain evidence="10 11">DSM 28697</strain>
    </source>
</reference>
<comment type="subcellular location">
    <subcellularLocation>
        <location evidence="8">Cytoplasm</location>
    </subcellularLocation>
</comment>
<sequence length="368" mass="39218">MRKKTIVVKIGSSSLTNATGALDVAKLHDHTTAIGMLRRAGHQIVLISSGAVAAGYSLLGYPSRPVTVQGKQAAASIGQVELMRHYSEAFQHENITVSQLLLTRENFSHSQQYRNAHQTLQELLKRGVLPIINENDSVAIDELTFGDNDMLSALVSGLVHAQMTILLTDINGLYDCPPHLFPEAKKYQFLPAVTDELLKAAGKSSSNVGTGGMRSKVEAAKAAMAFGSQVFIGSGSGAEKLLDIIEGKGDGTYIGFQGNSQATTKKQWIAVHSVPKGTLIVDEGAAEAILSKGRSLLRAGVLQMSGAFSAGDVVDVRNPSGQLIARGIASMHSQQEVVQEKSNASDTTAPLIHRNNLVTIQQGEMIHE</sequence>
<dbReference type="EMBL" id="SNYJ01000002">
    <property type="protein sequence ID" value="TDQ42191.1"/>
    <property type="molecule type" value="Genomic_DNA"/>
</dbReference>
<protein>
    <recommendedName>
        <fullName evidence="8">Glutamate 5-kinase</fullName>
        <ecNumber evidence="8">2.7.2.11</ecNumber>
    </recommendedName>
    <alternativeName>
        <fullName evidence="8">Gamma-glutamyl kinase</fullName>
        <shortName evidence="8">GK</shortName>
    </alternativeName>
</protein>
<dbReference type="Pfam" id="PF01472">
    <property type="entry name" value="PUA"/>
    <property type="match status" value="1"/>
</dbReference>
<dbReference type="RefSeq" id="WP_243739974.1">
    <property type="nucleotide sequence ID" value="NZ_SNYJ01000002.1"/>
</dbReference>
<dbReference type="CDD" id="cd04242">
    <property type="entry name" value="AAK_G5K_ProB"/>
    <property type="match status" value="1"/>
</dbReference>
<evidence type="ECO:0000259" key="9">
    <source>
        <dbReference type="SMART" id="SM00359"/>
    </source>
</evidence>
<keyword evidence="4 8" id="KW-0808">Transferase</keyword>
<name>A0A4R6U781_9BACI</name>
<dbReference type="PANTHER" id="PTHR43654">
    <property type="entry name" value="GLUTAMATE 5-KINASE"/>
    <property type="match status" value="1"/>
</dbReference>
<keyword evidence="2 8" id="KW-0028">Amino-acid biosynthesis</keyword>
<dbReference type="InterPro" id="IPR036393">
    <property type="entry name" value="AceGlu_kinase-like_sf"/>
</dbReference>
<dbReference type="HAMAP" id="MF_00456">
    <property type="entry name" value="ProB"/>
    <property type="match status" value="1"/>
</dbReference>
<keyword evidence="3 8" id="KW-0641">Proline biosynthesis</keyword>
<dbReference type="InterPro" id="IPR011529">
    <property type="entry name" value="Glu_5kinase"/>
</dbReference>
<dbReference type="SUPFAM" id="SSF53633">
    <property type="entry name" value="Carbamate kinase-like"/>
    <property type="match status" value="1"/>
</dbReference>
<keyword evidence="1 8" id="KW-0963">Cytoplasm</keyword>
<evidence type="ECO:0000256" key="7">
    <source>
        <dbReference type="ARBA" id="ARBA00022840"/>
    </source>
</evidence>
<feature type="binding site" evidence="8">
    <location>
        <position position="49"/>
    </location>
    <ligand>
        <name>substrate</name>
    </ligand>
</feature>
<evidence type="ECO:0000256" key="5">
    <source>
        <dbReference type="ARBA" id="ARBA00022741"/>
    </source>
</evidence>
<comment type="similarity">
    <text evidence="8">Belongs to the glutamate 5-kinase family.</text>
</comment>
<dbReference type="AlphaFoldDB" id="A0A4R6U781"/>
<dbReference type="UniPathway" id="UPA00098">
    <property type="reaction ID" value="UER00359"/>
</dbReference>
<dbReference type="GO" id="GO:0004349">
    <property type="term" value="F:glutamate 5-kinase activity"/>
    <property type="evidence" value="ECO:0007669"/>
    <property type="project" value="UniProtKB-UniRule"/>
</dbReference>
<dbReference type="InterPro" id="IPR001048">
    <property type="entry name" value="Asp/Glu/Uridylate_kinase"/>
</dbReference>
<keyword evidence="7 8" id="KW-0067">ATP-binding</keyword>
<evidence type="ECO:0000256" key="1">
    <source>
        <dbReference type="ARBA" id="ARBA00022490"/>
    </source>
</evidence>
<evidence type="ECO:0000256" key="3">
    <source>
        <dbReference type="ARBA" id="ARBA00022650"/>
    </source>
</evidence>
<dbReference type="PANTHER" id="PTHR43654:SF1">
    <property type="entry name" value="ISOPENTENYL PHOSPHATE KINASE"/>
    <property type="match status" value="1"/>
</dbReference>
<dbReference type="FunFam" id="3.40.1160.10:FF:000018">
    <property type="entry name" value="Glutamate 5-kinase"/>
    <property type="match status" value="1"/>
</dbReference>
<feature type="binding site" evidence="8">
    <location>
        <begin position="168"/>
        <end position="169"/>
    </location>
    <ligand>
        <name>ATP</name>
        <dbReference type="ChEBI" id="CHEBI:30616"/>
    </ligand>
</feature>
<feature type="binding site" evidence="8">
    <location>
        <begin position="210"/>
        <end position="216"/>
    </location>
    <ligand>
        <name>ATP</name>
        <dbReference type="ChEBI" id="CHEBI:30616"/>
    </ligand>
</feature>
<feature type="binding site" evidence="8">
    <location>
        <position position="148"/>
    </location>
    <ligand>
        <name>substrate</name>
    </ligand>
</feature>
<comment type="function">
    <text evidence="8">Catalyzes the transfer of a phosphate group to glutamate to form L-glutamate 5-phosphate.</text>
</comment>
<gene>
    <name evidence="8" type="primary">proB</name>
    <name evidence="10" type="ORF">EV213_102222</name>
</gene>
<accession>A0A4R6U781</accession>
<proteinExistence type="inferred from homology"/>
<evidence type="ECO:0000256" key="8">
    <source>
        <dbReference type="HAMAP-Rule" id="MF_00456"/>
    </source>
</evidence>
<dbReference type="InterPro" id="IPR019797">
    <property type="entry name" value="Glutamate_5-kinase_CS"/>
</dbReference>
<dbReference type="GO" id="GO:0005524">
    <property type="term" value="F:ATP binding"/>
    <property type="evidence" value="ECO:0007669"/>
    <property type="project" value="UniProtKB-KW"/>
</dbReference>
<comment type="pathway">
    <text evidence="8">Amino-acid biosynthesis; L-proline biosynthesis; L-glutamate 5-semialdehyde from L-glutamate: step 1/2.</text>
</comment>
<dbReference type="Proteomes" id="UP000295632">
    <property type="component" value="Unassembled WGS sequence"/>
</dbReference>
<comment type="catalytic activity">
    <reaction evidence="8">
        <text>L-glutamate + ATP = L-glutamyl 5-phosphate + ADP</text>
        <dbReference type="Rhea" id="RHEA:14877"/>
        <dbReference type="ChEBI" id="CHEBI:29985"/>
        <dbReference type="ChEBI" id="CHEBI:30616"/>
        <dbReference type="ChEBI" id="CHEBI:58274"/>
        <dbReference type="ChEBI" id="CHEBI:456216"/>
        <dbReference type="EC" id="2.7.2.11"/>
    </reaction>
</comment>
<organism evidence="10 11">
    <name type="scientific">Aureibacillus halotolerans</name>
    <dbReference type="NCBI Taxonomy" id="1508390"/>
    <lineage>
        <taxon>Bacteria</taxon>
        <taxon>Bacillati</taxon>
        <taxon>Bacillota</taxon>
        <taxon>Bacilli</taxon>
        <taxon>Bacillales</taxon>
        <taxon>Bacillaceae</taxon>
        <taxon>Aureibacillus</taxon>
    </lineage>
</organism>
<evidence type="ECO:0000313" key="11">
    <source>
        <dbReference type="Proteomes" id="UP000295632"/>
    </source>
</evidence>
<dbReference type="InterPro" id="IPR005715">
    <property type="entry name" value="Glu_5kinase/COase_Synthase"/>
</dbReference>
<dbReference type="GO" id="GO:0003723">
    <property type="term" value="F:RNA binding"/>
    <property type="evidence" value="ECO:0007669"/>
    <property type="project" value="InterPro"/>
</dbReference>
<keyword evidence="6 8" id="KW-0418">Kinase</keyword>
<dbReference type="EC" id="2.7.2.11" evidence="8"/>
<dbReference type="InterPro" id="IPR001057">
    <property type="entry name" value="Glu/AcGlu_kinase"/>
</dbReference>
<dbReference type="SUPFAM" id="SSF88697">
    <property type="entry name" value="PUA domain-like"/>
    <property type="match status" value="1"/>
</dbReference>
<keyword evidence="5 8" id="KW-0547">Nucleotide-binding</keyword>
<dbReference type="InterPro" id="IPR002478">
    <property type="entry name" value="PUA"/>
</dbReference>
<feature type="binding site" evidence="8">
    <location>
        <position position="9"/>
    </location>
    <ligand>
        <name>ATP</name>
        <dbReference type="ChEBI" id="CHEBI:30616"/>
    </ligand>
</feature>
<comment type="caution">
    <text evidence="10">The sequence shown here is derived from an EMBL/GenBank/DDBJ whole genome shotgun (WGS) entry which is preliminary data.</text>
</comment>
<dbReference type="Gene3D" id="2.30.130.10">
    <property type="entry name" value="PUA domain"/>
    <property type="match status" value="1"/>
</dbReference>
<feature type="binding site" evidence="8">
    <location>
        <position position="136"/>
    </location>
    <ligand>
        <name>substrate</name>
    </ligand>
</feature>